<proteinExistence type="predicted"/>
<reference evidence="3 4" key="1">
    <citation type="journal article" date="2012" name="J. Bacteriol.">
        <title>Complete Genome Sequence of the Probiotic Bacterium Bifidobacterium bifidum Strain BGN4.</title>
        <authorList>
            <person name="Yu D.S."/>
            <person name="Jeong H."/>
            <person name="Lee D.H."/>
            <person name="Kwon S.K."/>
            <person name="Song J.Y."/>
            <person name="Kim B.K."/>
            <person name="Park M.S."/>
            <person name="Ji G.E."/>
            <person name="Oh T.K."/>
            <person name="Kim J.F."/>
        </authorList>
    </citation>
    <scope>NUCLEOTIDE SEQUENCE [LARGE SCALE GENOMIC DNA]</scope>
    <source>
        <strain evidence="3 4">BGN4</strain>
    </source>
</reference>
<dbReference type="InterPro" id="IPR038174">
    <property type="entry name" value="Strep_pil_link_sf"/>
</dbReference>
<dbReference type="KEGG" id="bbf:BBB_1493"/>
<dbReference type="Proteomes" id="UP000006173">
    <property type="component" value="Chromosome"/>
</dbReference>
<protein>
    <recommendedName>
        <fullName evidence="2">Streptococcal pilin isopeptide linkage domain-containing protein</fullName>
    </recommendedName>
</protein>
<dbReference type="NCBIfam" id="TIGR03786">
    <property type="entry name" value="strep_pil_rpt"/>
    <property type="match status" value="1"/>
</dbReference>
<dbReference type="HOGENOM" id="CLU_587506_0_0_11"/>
<dbReference type="PATRIC" id="fig|484020.3.peg.1478"/>
<organism evidence="3 4">
    <name type="scientific">Bifidobacterium bifidum BGN4</name>
    <dbReference type="NCBI Taxonomy" id="484020"/>
    <lineage>
        <taxon>Bacteria</taxon>
        <taxon>Bacillati</taxon>
        <taxon>Actinomycetota</taxon>
        <taxon>Actinomycetes</taxon>
        <taxon>Bifidobacteriales</taxon>
        <taxon>Bifidobacteriaceae</taxon>
        <taxon>Bifidobacterium</taxon>
    </lineage>
</organism>
<name>I3WJM1_BIFBI</name>
<feature type="region of interest" description="Disordered" evidence="1">
    <location>
        <begin position="1"/>
        <end position="39"/>
    </location>
</feature>
<gene>
    <name evidence="3" type="ORF">BBB_1493</name>
</gene>
<accession>I3WJM1</accession>
<evidence type="ECO:0000313" key="4">
    <source>
        <dbReference type="Proteomes" id="UP000006173"/>
    </source>
</evidence>
<evidence type="ECO:0000259" key="2">
    <source>
        <dbReference type="Pfam" id="PF12892"/>
    </source>
</evidence>
<evidence type="ECO:0000313" key="3">
    <source>
        <dbReference type="EMBL" id="AFL05084.1"/>
    </source>
</evidence>
<dbReference type="EMBL" id="CP001361">
    <property type="protein sequence ID" value="AFL05084.1"/>
    <property type="molecule type" value="Genomic_DNA"/>
</dbReference>
<dbReference type="Gene3D" id="2.60.40.3050">
    <property type="match status" value="1"/>
</dbReference>
<dbReference type="AlphaFoldDB" id="I3WJM1"/>
<sequence>MGISSLCEGSRSVTRPAHSDAKPAQRDDRSEHRAPTGRMAWNHFRISPRETSPAIDGAGGALAAQPARTPPYGRITAPIREDPLPLQRELPGSGGSGRGEIGALGLQRGHGRHLVRAGRKRLRQTNRPGTGVPDDRDVALAIHRHRDLRAGGGIDHTGYLAGGELGELRLSDVDGQVEAVLEHRLGVVLAVNDGEATGDRIVIGRVIAGAHVAVRIHADRVVAGHDGTARVTAQQEGAEVEVVHVEQLAVVVHAFGDLVGGDDAACPTAGRTGLAGGHTDGDADASQTCNGMPSSCVKLPTPLVVRSGPVVSAPHVDSSAGFLYLLVDRRSSIPASLLSPTWPYAVAPTVSRKSETFSLRLRTWWMPGTTTNAADGTVTFDQLPFDAAGTYEYTLVQVAGNADGVTYDSTEYAATITVTATADNTLTAAVSYAKDGETVDAATFANMHKAPTKPGEPTQPAELVS</sequence>
<dbReference type="Pfam" id="PF12892">
    <property type="entry name" value="FctA"/>
    <property type="match status" value="1"/>
</dbReference>
<dbReference type="InterPro" id="IPR022464">
    <property type="entry name" value="Strep_pil_isopept_link"/>
</dbReference>
<evidence type="ECO:0000256" key="1">
    <source>
        <dbReference type="SAM" id="MobiDB-lite"/>
    </source>
</evidence>
<feature type="domain" description="Streptococcal pilin isopeptide linkage" evidence="2">
    <location>
        <begin position="372"/>
        <end position="448"/>
    </location>
</feature>
<feature type="compositionally biased region" description="Basic and acidic residues" evidence="1">
    <location>
        <begin position="17"/>
        <end position="34"/>
    </location>
</feature>